<keyword evidence="6 7" id="KW-0067">ATP-binding</keyword>
<evidence type="ECO:0000256" key="3">
    <source>
        <dbReference type="ARBA" id="ARBA00022679"/>
    </source>
</evidence>
<dbReference type="PROSITE" id="PS00107">
    <property type="entry name" value="PROTEIN_KINASE_ATP"/>
    <property type="match status" value="1"/>
</dbReference>
<evidence type="ECO:0000256" key="8">
    <source>
        <dbReference type="SAM" id="MobiDB-lite"/>
    </source>
</evidence>
<dbReference type="Proteomes" id="UP000001811">
    <property type="component" value="Unplaced"/>
</dbReference>
<reference evidence="11" key="2">
    <citation type="submission" date="2025-08" db="UniProtKB">
        <authorList>
            <consortium name="Ensembl"/>
        </authorList>
    </citation>
    <scope>IDENTIFICATION</scope>
    <source>
        <strain evidence="11">Thorbecke</strain>
    </source>
</reference>
<feature type="compositionally biased region" description="Low complexity" evidence="8">
    <location>
        <begin position="165"/>
        <end position="184"/>
    </location>
</feature>
<reference evidence="11" key="3">
    <citation type="submission" date="2025-09" db="UniProtKB">
        <authorList>
            <consortium name="Ensembl"/>
        </authorList>
    </citation>
    <scope>IDENTIFICATION</scope>
    <source>
        <strain evidence="11">Thorbecke</strain>
    </source>
</reference>
<evidence type="ECO:0000256" key="7">
    <source>
        <dbReference type="PROSITE-ProRule" id="PRU10141"/>
    </source>
</evidence>
<dbReference type="Gene3D" id="1.10.510.10">
    <property type="entry name" value="Transferase(Phosphotransferase) domain 1"/>
    <property type="match status" value="1"/>
</dbReference>
<evidence type="ECO:0000256" key="2">
    <source>
        <dbReference type="ARBA" id="ARBA00022527"/>
    </source>
</evidence>
<evidence type="ECO:0000256" key="9">
    <source>
        <dbReference type="SAM" id="Phobius"/>
    </source>
</evidence>
<keyword evidence="3" id="KW-0808">Transferase</keyword>
<dbReference type="PANTHER" id="PTHR24346:SF30">
    <property type="entry name" value="MATERNAL EMBRYONIC LEUCINE ZIPPER KINASE"/>
    <property type="match status" value="1"/>
</dbReference>
<protein>
    <recommendedName>
        <fullName evidence="1">non-specific serine/threonine protein kinase</fullName>
        <ecNumber evidence="1">2.7.11.1</ecNumber>
    </recommendedName>
</protein>
<organism evidence="11 12">
    <name type="scientific">Oryctolagus cuniculus</name>
    <name type="common">Rabbit</name>
    <dbReference type="NCBI Taxonomy" id="9986"/>
    <lineage>
        <taxon>Eukaryota</taxon>
        <taxon>Metazoa</taxon>
        <taxon>Chordata</taxon>
        <taxon>Craniata</taxon>
        <taxon>Vertebrata</taxon>
        <taxon>Euteleostomi</taxon>
        <taxon>Mammalia</taxon>
        <taxon>Eutheria</taxon>
        <taxon>Euarchontoglires</taxon>
        <taxon>Glires</taxon>
        <taxon>Lagomorpha</taxon>
        <taxon>Leporidae</taxon>
        <taxon>Oryctolagus</taxon>
    </lineage>
</organism>
<reference evidence="11 12" key="1">
    <citation type="journal article" date="2011" name="Nature">
        <title>A high-resolution map of human evolutionary constraint using 29 mammals.</title>
        <authorList>
            <person name="Lindblad-Toh K."/>
            <person name="Garber M."/>
            <person name="Zuk O."/>
            <person name="Lin M.F."/>
            <person name="Parker B.J."/>
            <person name="Washietl S."/>
            <person name="Kheradpour P."/>
            <person name="Ernst J."/>
            <person name="Jordan G."/>
            <person name="Mauceli E."/>
            <person name="Ward L.D."/>
            <person name="Lowe C.B."/>
            <person name="Holloway A.K."/>
            <person name="Clamp M."/>
            <person name="Gnerre S."/>
            <person name="Alfoldi J."/>
            <person name="Beal K."/>
            <person name="Chang J."/>
            <person name="Clawson H."/>
            <person name="Cuff J."/>
            <person name="Di Palma F."/>
            <person name="Fitzgerald S."/>
            <person name="Flicek P."/>
            <person name="Guttman M."/>
            <person name="Hubisz M.J."/>
            <person name="Jaffe D.B."/>
            <person name="Jungreis I."/>
            <person name="Kent W.J."/>
            <person name="Kostka D."/>
            <person name="Lara M."/>
            <person name="Martins A.L."/>
            <person name="Massingham T."/>
            <person name="Moltke I."/>
            <person name="Raney B.J."/>
            <person name="Rasmussen M.D."/>
            <person name="Robinson J."/>
            <person name="Stark A."/>
            <person name="Vilella A.J."/>
            <person name="Wen J."/>
            <person name="Xie X."/>
            <person name="Zody M.C."/>
            <person name="Baldwin J."/>
            <person name="Bloom T."/>
            <person name="Chin C.W."/>
            <person name="Heiman D."/>
            <person name="Nicol R."/>
            <person name="Nusbaum C."/>
            <person name="Young S."/>
            <person name="Wilkinson J."/>
            <person name="Worley K.C."/>
            <person name="Kovar C.L."/>
            <person name="Muzny D.M."/>
            <person name="Gibbs R.A."/>
            <person name="Cree A."/>
            <person name="Dihn H.H."/>
            <person name="Fowler G."/>
            <person name="Jhangiani S."/>
            <person name="Joshi V."/>
            <person name="Lee S."/>
            <person name="Lewis L.R."/>
            <person name="Nazareth L.V."/>
            <person name="Okwuonu G."/>
            <person name="Santibanez J."/>
            <person name="Warren W.C."/>
            <person name="Mardis E.R."/>
            <person name="Weinstock G.M."/>
            <person name="Wilson R.K."/>
            <person name="Delehaunty K."/>
            <person name="Dooling D."/>
            <person name="Fronik C."/>
            <person name="Fulton L."/>
            <person name="Fulton B."/>
            <person name="Graves T."/>
            <person name="Minx P."/>
            <person name="Sodergren E."/>
            <person name="Birney E."/>
            <person name="Margulies E.H."/>
            <person name="Herrero J."/>
            <person name="Green E.D."/>
            <person name="Haussler D."/>
            <person name="Siepel A."/>
            <person name="Goldman N."/>
            <person name="Pollard K.S."/>
            <person name="Pedersen J.S."/>
            <person name="Lander E.S."/>
            <person name="Kellis M."/>
        </authorList>
    </citation>
    <scope>NUCLEOTIDE SEQUENCE [LARGE SCALE GENOMIC DNA]</scope>
    <source>
        <strain evidence="12">Thorbecke</strain>
    </source>
</reference>
<keyword evidence="4 7" id="KW-0547">Nucleotide-binding</keyword>
<evidence type="ECO:0000259" key="10">
    <source>
        <dbReference type="PROSITE" id="PS50011"/>
    </source>
</evidence>
<evidence type="ECO:0000313" key="12">
    <source>
        <dbReference type="Proteomes" id="UP000001811"/>
    </source>
</evidence>
<dbReference type="PROSITE" id="PS50011">
    <property type="entry name" value="PROTEIN_KINASE_DOM"/>
    <property type="match status" value="1"/>
</dbReference>
<keyword evidence="12" id="KW-1185">Reference proteome</keyword>
<dbReference type="GeneTree" id="ENSGT00940000165963"/>
<dbReference type="InParanoid" id="A0A5F9CL45"/>
<keyword evidence="5" id="KW-0418">Kinase</keyword>
<dbReference type="GO" id="GO:0005737">
    <property type="term" value="C:cytoplasm"/>
    <property type="evidence" value="ECO:0007669"/>
    <property type="project" value="TreeGrafter"/>
</dbReference>
<evidence type="ECO:0000256" key="5">
    <source>
        <dbReference type="ARBA" id="ARBA00022777"/>
    </source>
</evidence>
<accession>A0A5F9CL45</accession>
<keyword evidence="9" id="KW-0472">Membrane</keyword>
<feature type="region of interest" description="Disordered" evidence="8">
    <location>
        <begin position="165"/>
        <end position="186"/>
    </location>
</feature>
<dbReference type="GO" id="GO:0035556">
    <property type="term" value="P:intracellular signal transduction"/>
    <property type="evidence" value="ECO:0007669"/>
    <property type="project" value="TreeGrafter"/>
</dbReference>
<evidence type="ECO:0000256" key="6">
    <source>
        <dbReference type="ARBA" id="ARBA00022840"/>
    </source>
</evidence>
<evidence type="ECO:0000256" key="1">
    <source>
        <dbReference type="ARBA" id="ARBA00012513"/>
    </source>
</evidence>
<dbReference type="SUPFAM" id="SSF56112">
    <property type="entry name" value="Protein kinase-like (PK-like)"/>
    <property type="match status" value="1"/>
</dbReference>
<proteinExistence type="predicted"/>
<name>A0A5F9CL45_RABIT</name>
<dbReference type="InterPro" id="IPR000719">
    <property type="entry name" value="Prot_kinase_dom"/>
</dbReference>
<dbReference type="SMR" id="A0A5F9CL45"/>
<feature type="domain" description="Protein kinase" evidence="10">
    <location>
        <begin position="25"/>
        <end position="222"/>
    </location>
</feature>
<keyword evidence="9" id="KW-0812">Transmembrane</keyword>
<dbReference type="GO" id="GO:0005524">
    <property type="term" value="F:ATP binding"/>
    <property type="evidence" value="ECO:0007669"/>
    <property type="project" value="UniProtKB-UniRule"/>
</dbReference>
<dbReference type="EC" id="2.7.11.1" evidence="1"/>
<dbReference type="Bgee" id="ENSOCUG00000031323">
    <property type="expression patterns" value="Expressed in smooth muscle tissue and 1 other cell type or tissue"/>
</dbReference>
<dbReference type="PANTHER" id="PTHR24346">
    <property type="entry name" value="MAP/MICROTUBULE AFFINITY-REGULATING KINASE"/>
    <property type="match status" value="1"/>
</dbReference>
<keyword evidence="9" id="KW-1133">Transmembrane helix</keyword>
<dbReference type="Pfam" id="PF00069">
    <property type="entry name" value="Pkinase"/>
    <property type="match status" value="1"/>
</dbReference>
<evidence type="ECO:0000313" key="11">
    <source>
        <dbReference type="Ensembl" id="ENSOCUP00000034196.1"/>
    </source>
</evidence>
<dbReference type="AlphaFoldDB" id="A0A5F9CL45"/>
<evidence type="ECO:0000256" key="4">
    <source>
        <dbReference type="ARBA" id="ARBA00022741"/>
    </source>
</evidence>
<feature type="binding site" evidence="7">
    <location>
        <position position="54"/>
    </location>
    <ligand>
        <name>ATP</name>
        <dbReference type="ChEBI" id="CHEBI:30616"/>
    </ligand>
</feature>
<dbReference type="Ensembl" id="ENSOCUT00000062324.1">
    <property type="protein sequence ID" value="ENSOCUP00000034196.1"/>
    <property type="gene ID" value="ENSOCUG00000031323.1"/>
</dbReference>
<keyword evidence="2" id="KW-0723">Serine/threonine-protein kinase</keyword>
<feature type="transmembrane region" description="Helical" evidence="9">
    <location>
        <begin position="20"/>
        <end position="41"/>
    </location>
</feature>
<dbReference type="InterPro" id="IPR017441">
    <property type="entry name" value="Protein_kinase_ATP_BS"/>
</dbReference>
<dbReference type="InterPro" id="IPR011009">
    <property type="entry name" value="Kinase-like_dom_sf"/>
</dbReference>
<dbReference type="GO" id="GO:0004674">
    <property type="term" value="F:protein serine/threonine kinase activity"/>
    <property type="evidence" value="ECO:0007669"/>
    <property type="project" value="UniProtKB-KW"/>
</dbReference>
<sequence>MCFIVQKITLNLYHQSKPEALWVFDILLSVLGQGSFGLVVLAQQASSQRQVAVKIFLEDSSDPFGTRRVTQEASIMQLLRHPNIVQLLEVGWVGHYHCLVMELVDGGDLYQHVMSRGGLPEPEAMVLFAQVLEAVGHSPEPVPVPAPSTPSLGSSQHLVVPEVPAAEPEEAGSSASASVPSKGRQGLGRRIGRSILRFLLRACCLPAPARGPGPRSRKVAPS</sequence>